<feature type="region of interest" description="Disordered" evidence="1">
    <location>
        <begin position="16"/>
        <end position="40"/>
    </location>
</feature>
<keyword evidence="3" id="KW-0808">Transferase</keyword>
<proteinExistence type="predicted"/>
<dbReference type="AlphaFoldDB" id="A0A4V5PJ65"/>
<keyword evidence="4" id="KW-1185">Reference proteome</keyword>
<evidence type="ECO:0000313" key="4">
    <source>
        <dbReference type="Proteomes" id="UP000305539"/>
    </source>
</evidence>
<dbReference type="SUPFAM" id="SSF53448">
    <property type="entry name" value="Nucleotide-diphospho-sugar transferases"/>
    <property type="match status" value="1"/>
</dbReference>
<organism evidence="3 4">
    <name type="scientific">Trinickia terrae</name>
    <dbReference type="NCBI Taxonomy" id="2571161"/>
    <lineage>
        <taxon>Bacteria</taxon>
        <taxon>Pseudomonadati</taxon>
        <taxon>Pseudomonadota</taxon>
        <taxon>Betaproteobacteria</taxon>
        <taxon>Burkholderiales</taxon>
        <taxon>Burkholderiaceae</taxon>
        <taxon>Trinickia</taxon>
    </lineage>
</organism>
<reference evidence="3 4" key="1">
    <citation type="submission" date="2019-04" db="EMBL/GenBank/DDBJ databases">
        <title>Trinickia sp. 7GSK02, isolated from subtropical forest soil.</title>
        <authorList>
            <person name="Gao Z.-H."/>
            <person name="Qiu L.-H."/>
        </authorList>
    </citation>
    <scope>NUCLEOTIDE SEQUENCE [LARGE SCALE GENOMIC DNA]</scope>
    <source>
        <strain evidence="3 4">7GSK02</strain>
    </source>
</reference>
<dbReference type="InterPro" id="IPR001173">
    <property type="entry name" value="Glyco_trans_2-like"/>
</dbReference>
<name>A0A4V5PJ65_9BURK</name>
<dbReference type="GO" id="GO:0016740">
    <property type="term" value="F:transferase activity"/>
    <property type="evidence" value="ECO:0007669"/>
    <property type="project" value="UniProtKB-KW"/>
</dbReference>
<dbReference type="EMBL" id="SWJE01000009">
    <property type="protein sequence ID" value="TKC87280.1"/>
    <property type="molecule type" value="Genomic_DNA"/>
</dbReference>
<dbReference type="Pfam" id="PF00535">
    <property type="entry name" value="Glycos_transf_2"/>
    <property type="match status" value="1"/>
</dbReference>
<dbReference type="OrthoDB" id="433681at2"/>
<evidence type="ECO:0000259" key="2">
    <source>
        <dbReference type="Pfam" id="PF00535"/>
    </source>
</evidence>
<sequence length="332" mass="36443">MRPAIAQPCNAAPASAAASLRPPAAGSPTNSACSRSTRRRWPARISTPSFHTLTGLEANVSGSLADVCILTFAVDRPDELARCIASVAAQRGSPRLRHRVLSERVDALRDAPALARWRTAVEWHSLDGEPFQGASSPRIARLRQAALLDVQEPFVCFLDDDNAIDPDHIRSLLDLIERDGLDAAHSWRFVRFPDGSPFPFDFFPWQGDPAVAAQLYRECVELGAIVPGSPVMRDGAPRNAPADADAGSLTVDMNEWLFKTETLRRIGFDTEFSETDLRMRTGEDDKLYRRFLRHAVRFACTEQPTVQYYLGGVSNLRLTSGPTVETLDGGAA</sequence>
<dbReference type="Gene3D" id="3.90.550.10">
    <property type="entry name" value="Spore Coat Polysaccharide Biosynthesis Protein SpsA, Chain A"/>
    <property type="match status" value="1"/>
</dbReference>
<dbReference type="InterPro" id="IPR029044">
    <property type="entry name" value="Nucleotide-diphossugar_trans"/>
</dbReference>
<protein>
    <submittedName>
        <fullName evidence="3">Glycosyltransferase family 2 protein</fullName>
    </submittedName>
</protein>
<feature type="compositionally biased region" description="Low complexity" evidence="1">
    <location>
        <begin position="16"/>
        <end position="28"/>
    </location>
</feature>
<dbReference type="Proteomes" id="UP000305539">
    <property type="component" value="Unassembled WGS sequence"/>
</dbReference>
<evidence type="ECO:0000256" key="1">
    <source>
        <dbReference type="SAM" id="MobiDB-lite"/>
    </source>
</evidence>
<feature type="domain" description="Glycosyltransferase 2-like" evidence="2">
    <location>
        <begin position="141"/>
        <end position="198"/>
    </location>
</feature>
<evidence type="ECO:0000313" key="3">
    <source>
        <dbReference type="EMBL" id="TKC87280.1"/>
    </source>
</evidence>
<gene>
    <name evidence="3" type="ORF">FAZ69_18275</name>
</gene>
<accession>A0A4V5PJ65</accession>
<dbReference type="CDD" id="cd00761">
    <property type="entry name" value="Glyco_tranf_GTA_type"/>
    <property type="match status" value="1"/>
</dbReference>
<comment type="caution">
    <text evidence="3">The sequence shown here is derived from an EMBL/GenBank/DDBJ whole genome shotgun (WGS) entry which is preliminary data.</text>
</comment>